<dbReference type="EMBL" id="KN847040">
    <property type="protein sequence ID" value="KIW34778.1"/>
    <property type="molecule type" value="Genomic_DNA"/>
</dbReference>
<dbReference type="VEuPathDB" id="FungiDB:PV07_01534"/>
<dbReference type="GO" id="GO:0008168">
    <property type="term" value="F:methyltransferase activity"/>
    <property type="evidence" value="ECO:0007669"/>
    <property type="project" value="TreeGrafter"/>
</dbReference>
<organism evidence="2 3">
    <name type="scientific">Cladophialophora immunda</name>
    <dbReference type="NCBI Taxonomy" id="569365"/>
    <lineage>
        <taxon>Eukaryota</taxon>
        <taxon>Fungi</taxon>
        <taxon>Dikarya</taxon>
        <taxon>Ascomycota</taxon>
        <taxon>Pezizomycotina</taxon>
        <taxon>Eurotiomycetes</taxon>
        <taxon>Chaetothyriomycetidae</taxon>
        <taxon>Chaetothyriales</taxon>
        <taxon>Herpotrichiellaceae</taxon>
        <taxon>Cladophialophora</taxon>
    </lineage>
</organism>
<proteinExistence type="predicted"/>
<dbReference type="InterPro" id="IPR029063">
    <property type="entry name" value="SAM-dependent_MTases_sf"/>
</dbReference>
<dbReference type="Proteomes" id="UP000054466">
    <property type="component" value="Unassembled WGS sequence"/>
</dbReference>
<dbReference type="Gene3D" id="3.40.50.150">
    <property type="entry name" value="Vaccinia Virus protein VP39"/>
    <property type="match status" value="1"/>
</dbReference>
<dbReference type="Pfam" id="PF13847">
    <property type="entry name" value="Methyltransf_31"/>
    <property type="match status" value="1"/>
</dbReference>
<evidence type="ECO:0000313" key="3">
    <source>
        <dbReference type="Proteomes" id="UP000054466"/>
    </source>
</evidence>
<feature type="domain" description="Methyltransferase" evidence="1">
    <location>
        <begin position="40"/>
        <end position="164"/>
    </location>
</feature>
<dbReference type="OrthoDB" id="66144at2759"/>
<protein>
    <recommendedName>
        <fullName evidence="1">Methyltransferase domain-containing protein</fullName>
    </recommendedName>
</protein>
<dbReference type="STRING" id="569365.A0A0D2CUF3"/>
<gene>
    <name evidence="2" type="ORF">PV07_01534</name>
</gene>
<keyword evidence="3" id="KW-1185">Reference proteome</keyword>
<reference evidence="2 3" key="1">
    <citation type="submission" date="2015-01" db="EMBL/GenBank/DDBJ databases">
        <title>The Genome Sequence of Cladophialophora immunda CBS83496.</title>
        <authorList>
            <consortium name="The Broad Institute Genomics Platform"/>
            <person name="Cuomo C."/>
            <person name="de Hoog S."/>
            <person name="Gorbushina A."/>
            <person name="Stielow B."/>
            <person name="Teixiera M."/>
            <person name="Abouelleil A."/>
            <person name="Chapman S.B."/>
            <person name="Priest M."/>
            <person name="Young S.K."/>
            <person name="Wortman J."/>
            <person name="Nusbaum C."/>
            <person name="Birren B."/>
        </authorList>
    </citation>
    <scope>NUCLEOTIDE SEQUENCE [LARGE SCALE GENOMIC DNA]</scope>
    <source>
        <strain evidence="2 3">CBS 83496</strain>
    </source>
</reference>
<accession>A0A0D2CUF3</accession>
<name>A0A0D2CUF3_9EURO</name>
<dbReference type="PANTHER" id="PTHR43591">
    <property type="entry name" value="METHYLTRANSFERASE"/>
    <property type="match status" value="1"/>
</dbReference>
<dbReference type="InterPro" id="IPR025714">
    <property type="entry name" value="Methyltranfer_dom"/>
</dbReference>
<sequence>MTQSQLDVVKSMYDERSEQYDENDVHVRQARDYIAWADLKNGENVLDLACGTGLVAIGAKQVTGSSGCVVGVDISEGMLNVARRKAQAAGLDIAFFNHDVSDLTGLEFVPQASEDGGLLFDVITCASALILLPDPLQAVKNWKAVLRPGRGRLITDVQTKDANVVMNIFSAVAPQVGETVPWHSHLWQSQQALAALMADAGFRVERVFETEAYARAQYHLDAAAQLFDKAVSKAMFKDFGRAEIRERAKELFVRKFAEVAGPKGIIEEETRYWVIVATKPG</sequence>
<evidence type="ECO:0000313" key="2">
    <source>
        <dbReference type="EMBL" id="KIW34778.1"/>
    </source>
</evidence>
<dbReference type="CDD" id="cd02440">
    <property type="entry name" value="AdoMet_MTases"/>
    <property type="match status" value="1"/>
</dbReference>
<dbReference type="GeneID" id="27340728"/>
<evidence type="ECO:0000259" key="1">
    <source>
        <dbReference type="Pfam" id="PF13847"/>
    </source>
</evidence>
<dbReference type="AlphaFoldDB" id="A0A0D2CUF3"/>
<dbReference type="HOGENOM" id="CLU_037990_2_6_1"/>
<dbReference type="PANTHER" id="PTHR43591:SF99">
    <property type="entry name" value="OS06G0646000 PROTEIN"/>
    <property type="match status" value="1"/>
</dbReference>
<dbReference type="SUPFAM" id="SSF53335">
    <property type="entry name" value="S-adenosyl-L-methionine-dependent methyltransferases"/>
    <property type="match status" value="1"/>
</dbReference>
<dbReference type="RefSeq" id="XP_016254994.1">
    <property type="nucleotide sequence ID" value="XM_016388066.1"/>
</dbReference>